<protein>
    <submittedName>
        <fullName evidence="7">Sugar kinase</fullName>
    </submittedName>
</protein>
<sequence>MYDVITVGETMTLLTSENGTMLRSPSLSKGFGGAESNVAIGLTRLGHKVSWISKLGMDPFGDEILYHLRGEGVDTSYVKRSQTNPTGLMIKELKSIGDPAIYYYRKDSAASTLSIEDLDLNVIKKAKVVHLTGITPALSGNCQDVIFKIVEYAYDNNVKISFDPNLRLKLWKIEEAREFILKLLPYVDYFFPGIEEAELLTNSDPERSTPQDLCSYFISKGVKNVILKLGKEGCAVSNEVDFTFISGFTVEAIDTVGAGDGFCAGFLSGLLNNLSLKESASRANAVGAMAVTAKGDYDALPTRKELDVFLGGKQEIKR</sequence>
<dbReference type="PANTHER" id="PTHR43085">
    <property type="entry name" value="HEXOKINASE FAMILY MEMBER"/>
    <property type="match status" value="1"/>
</dbReference>
<evidence type="ECO:0000256" key="5">
    <source>
        <dbReference type="ARBA" id="ARBA00022840"/>
    </source>
</evidence>
<keyword evidence="5" id="KW-0067">ATP-binding</keyword>
<comment type="similarity">
    <text evidence="1">Belongs to the carbohydrate kinase PfkB family.</text>
</comment>
<dbReference type="InterPro" id="IPR002173">
    <property type="entry name" value="Carboh/pur_kinase_PfkB_CS"/>
</dbReference>
<dbReference type="PROSITE" id="PS00584">
    <property type="entry name" value="PFKB_KINASES_2"/>
    <property type="match status" value="1"/>
</dbReference>
<proteinExistence type="inferred from homology"/>
<dbReference type="InterPro" id="IPR029056">
    <property type="entry name" value="Ribokinase-like"/>
</dbReference>
<dbReference type="Gene3D" id="3.40.1190.20">
    <property type="match status" value="1"/>
</dbReference>
<keyword evidence="3" id="KW-0547">Nucleotide-binding</keyword>
<gene>
    <name evidence="7" type="ORF">MF646_01385</name>
</gene>
<dbReference type="PANTHER" id="PTHR43085:SF1">
    <property type="entry name" value="PSEUDOURIDINE KINASE-RELATED"/>
    <property type="match status" value="1"/>
</dbReference>
<keyword evidence="2" id="KW-0808">Transferase</keyword>
<reference evidence="7" key="1">
    <citation type="submission" date="2022-02" db="EMBL/GenBank/DDBJ databases">
        <title>Halalkalibacter sp. nov. isolated from Lonar Lake, India.</title>
        <authorList>
            <person name="Joshi A."/>
            <person name="Thite S."/>
            <person name="Lodha T."/>
        </authorList>
    </citation>
    <scope>NUCLEOTIDE SEQUENCE</scope>
    <source>
        <strain evidence="7">MEB205</strain>
    </source>
</reference>
<accession>A0A9X1ZWP6</accession>
<dbReference type="InterPro" id="IPR050306">
    <property type="entry name" value="PfkB_Carbo_kinase"/>
</dbReference>
<keyword evidence="4 7" id="KW-0418">Kinase</keyword>
<evidence type="ECO:0000256" key="4">
    <source>
        <dbReference type="ARBA" id="ARBA00022777"/>
    </source>
</evidence>
<evidence type="ECO:0000256" key="3">
    <source>
        <dbReference type="ARBA" id="ARBA00022741"/>
    </source>
</evidence>
<dbReference type="Proteomes" id="UP001139150">
    <property type="component" value="Unassembled WGS sequence"/>
</dbReference>
<keyword evidence="8" id="KW-1185">Reference proteome</keyword>
<evidence type="ECO:0000256" key="1">
    <source>
        <dbReference type="ARBA" id="ARBA00010688"/>
    </source>
</evidence>
<dbReference type="AlphaFoldDB" id="A0A9X1ZWP6"/>
<evidence type="ECO:0000256" key="2">
    <source>
        <dbReference type="ARBA" id="ARBA00022679"/>
    </source>
</evidence>
<evidence type="ECO:0000313" key="8">
    <source>
        <dbReference type="Proteomes" id="UP001139150"/>
    </source>
</evidence>
<feature type="domain" description="Carbohydrate kinase PfkB" evidence="6">
    <location>
        <begin position="3"/>
        <end position="302"/>
    </location>
</feature>
<dbReference type="Pfam" id="PF00294">
    <property type="entry name" value="PfkB"/>
    <property type="match status" value="1"/>
</dbReference>
<comment type="caution">
    <text evidence="7">The sequence shown here is derived from an EMBL/GenBank/DDBJ whole genome shotgun (WGS) entry which is preliminary data.</text>
</comment>
<dbReference type="GO" id="GO:0016301">
    <property type="term" value="F:kinase activity"/>
    <property type="evidence" value="ECO:0007669"/>
    <property type="project" value="UniProtKB-KW"/>
</dbReference>
<dbReference type="EMBL" id="JAKRYL010000001">
    <property type="protein sequence ID" value="MCL7745761.1"/>
    <property type="molecule type" value="Genomic_DNA"/>
</dbReference>
<name>A0A9X1ZWP6_9BACI</name>
<dbReference type="GO" id="GO:0005524">
    <property type="term" value="F:ATP binding"/>
    <property type="evidence" value="ECO:0007669"/>
    <property type="project" value="UniProtKB-KW"/>
</dbReference>
<dbReference type="InterPro" id="IPR011611">
    <property type="entry name" value="PfkB_dom"/>
</dbReference>
<organism evidence="7 8">
    <name type="scientific">Halalkalibacter alkaliphilus</name>
    <dbReference type="NCBI Taxonomy" id="2917993"/>
    <lineage>
        <taxon>Bacteria</taxon>
        <taxon>Bacillati</taxon>
        <taxon>Bacillota</taxon>
        <taxon>Bacilli</taxon>
        <taxon>Bacillales</taxon>
        <taxon>Bacillaceae</taxon>
        <taxon>Halalkalibacter</taxon>
    </lineage>
</organism>
<dbReference type="SUPFAM" id="SSF53613">
    <property type="entry name" value="Ribokinase-like"/>
    <property type="match status" value="1"/>
</dbReference>
<dbReference type="CDD" id="cd01166">
    <property type="entry name" value="KdgK"/>
    <property type="match status" value="1"/>
</dbReference>
<dbReference type="RefSeq" id="WP_250094689.1">
    <property type="nucleotide sequence ID" value="NZ_JAKRYL010000001.1"/>
</dbReference>
<evidence type="ECO:0000259" key="6">
    <source>
        <dbReference type="Pfam" id="PF00294"/>
    </source>
</evidence>
<evidence type="ECO:0000313" key="7">
    <source>
        <dbReference type="EMBL" id="MCL7745761.1"/>
    </source>
</evidence>